<dbReference type="Gene3D" id="3.10.580.10">
    <property type="entry name" value="CBS-domain"/>
    <property type="match status" value="1"/>
</dbReference>
<evidence type="ECO:0000259" key="3">
    <source>
        <dbReference type="PROSITE" id="PS51371"/>
    </source>
</evidence>
<feature type="domain" description="CBS" evidence="3">
    <location>
        <begin position="84"/>
        <end position="141"/>
    </location>
</feature>
<dbReference type="CDD" id="cd02205">
    <property type="entry name" value="CBS_pair_SF"/>
    <property type="match status" value="1"/>
</dbReference>
<dbReference type="Pfam" id="PF00571">
    <property type="entry name" value="CBS"/>
    <property type="match status" value="2"/>
</dbReference>
<keyword evidence="5" id="KW-1185">Reference proteome</keyword>
<dbReference type="SMART" id="SM00116">
    <property type="entry name" value="CBS"/>
    <property type="match status" value="2"/>
</dbReference>
<dbReference type="SUPFAM" id="SSF54631">
    <property type="entry name" value="CBS-domain pair"/>
    <property type="match status" value="1"/>
</dbReference>
<dbReference type="AlphaFoldDB" id="A0A318SJC3"/>
<name>A0A318SJC3_9BURK</name>
<organism evidence="4 5">
    <name type="scientific">Xylophilus ampelinus</name>
    <dbReference type="NCBI Taxonomy" id="54067"/>
    <lineage>
        <taxon>Bacteria</taxon>
        <taxon>Pseudomonadati</taxon>
        <taxon>Pseudomonadota</taxon>
        <taxon>Betaproteobacteria</taxon>
        <taxon>Burkholderiales</taxon>
        <taxon>Xylophilus</taxon>
    </lineage>
</organism>
<dbReference type="EMBL" id="QJTC01000023">
    <property type="protein sequence ID" value="PYE74873.1"/>
    <property type="molecule type" value="Genomic_DNA"/>
</dbReference>
<keyword evidence="1 2" id="KW-0129">CBS domain</keyword>
<gene>
    <name evidence="4" type="ORF">DFQ15_12314</name>
</gene>
<evidence type="ECO:0000313" key="5">
    <source>
        <dbReference type="Proteomes" id="UP000247540"/>
    </source>
</evidence>
<dbReference type="PROSITE" id="PS51371">
    <property type="entry name" value="CBS"/>
    <property type="match status" value="2"/>
</dbReference>
<evidence type="ECO:0000313" key="4">
    <source>
        <dbReference type="EMBL" id="PYE74873.1"/>
    </source>
</evidence>
<sequence>MFYIYGLNGRSYSGPAEGLAPVEPVRRVQAPESVRVFTSPQDENTLFADPRPRGGLAQDAVAAYAQQAQQTAVPRVVRLVSELMQKDVVSVQADALLADAAQWLADHQIGQAPVRDEQRQLVGLLTRGVLLQAGAATPDATVRAHMVSPVAAVAPDTDVRRVAQVLIDSGLPGLPVVEADGALCGFIARGDLLRAMATDPPLDLWS</sequence>
<dbReference type="InterPro" id="IPR051257">
    <property type="entry name" value="Diverse_CBS-Domain"/>
</dbReference>
<dbReference type="InterPro" id="IPR046342">
    <property type="entry name" value="CBS_dom_sf"/>
</dbReference>
<dbReference type="Proteomes" id="UP000247540">
    <property type="component" value="Unassembled WGS sequence"/>
</dbReference>
<dbReference type="PANTHER" id="PTHR43080:SF26">
    <property type="entry name" value="REGULATORY PROTEIN"/>
    <property type="match status" value="1"/>
</dbReference>
<comment type="caution">
    <text evidence="4">The sequence shown here is derived from an EMBL/GenBank/DDBJ whole genome shotgun (WGS) entry which is preliminary data.</text>
</comment>
<evidence type="ECO:0000256" key="1">
    <source>
        <dbReference type="ARBA" id="ARBA00023122"/>
    </source>
</evidence>
<protein>
    <submittedName>
        <fullName evidence="4">CBS domain protein</fullName>
    </submittedName>
</protein>
<evidence type="ECO:0000256" key="2">
    <source>
        <dbReference type="PROSITE-ProRule" id="PRU00703"/>
    </source>
</evidence>
<proteinExistence type="predicted"/>
<dbReference type="PANTHER" id="PTHR43080">
    <property type="entry name" value="CBS DOMAIN-CONTAINING PROTEIN CBSX3, MITOCHONDRIAL"/>
    <property type="match status" value="1"/>
</dbReference>
<feature type="domain" description="CBS" evidence="3">
    <location>
        <begin position="146"/>
        <end position="204"/>
    </location>
</feature>
<reference evidence="4 5" key="1">
    <citation type="submission" date="2018-06" db="EMBL/GenBank/DDBJ databases">
        <title>Genomic Encyclopedia of Type Strains, Phase III (KMG-III): the genomes of soil and plant-associated and newly described type strains.</title>
        <authorList>
            <person name="Whitman W."/>
        </authorList>
    </citation>
    <scope>NUCLEOTIDE SEQUENCE [LARGE SCALE GENOMIC DNA]</scope>
    <source>
        <strain evidence="4 5">CECT 7646</strain>
    </source>
</reference>
<accession>A0A318SJC3</accession>
<dbReference type="InterPro" id="IPR000644">
    <property type="entry name" value="CBS_dom"/>
</dbReference>